<dbReference type="SUPFAM" id="SSF55785">
    <property type="entry name" value="PYP-like sensor domain (PAS domain)"/>
    <property type="match status" value="1"/>
</dbReference>
<dbReference type="Gene3D" id="1.10.287.130">
    <property type="match status" value="1"/>
</dbReference>
<dbReference type="Pfam" id="PF00512">
    <property type="entry name" value="HisKA"/>
    <property type="match status" value="1"/>
</dbReference>
<dbReference type="GO" id="GO:0042802">
    <property type="term" value="F:identical protein binding"/>
    <property type="evidence" value="ECO:0007669"/>
    <property type="project" value="UniProtKB-ARBA"/>
</dbReference>
<dbReference type="AlphaFoldDB" id="A0A418VUB6"/>
<dbReference type="GO" id="GO:0005524">
    <property type="term" value="F:ATP binding"/>
    <property type="evidence" value="ECO:0007669"/>
    <property type="project" value="UniProtKB-KW"/>
</dbReference>
<proteinExistence type="predicted"/>
<dbReference type="InterPro" id="IPR005467">
    <property type="entry name" value="His_kinase_dom"/>
</dbReference>
<dbReference type="InterPro" id="IPR036890">
    <property type="entry name" value="HATPase_C_sf"/>
</dbReference>
<dbReference type="SUPFAM" id="SSF47384">
    <property type="entry name" value="Homodimeric domain of signal transducing histidine kinase"/>
    <property type="match status" value="1"/>
</dbReference>
<dbReference type="Proteomes" id="UP000284605">
    <property type="component" value="Unassembled WGS sequence"/>
</dbReference>
<dbReference type="Pfam" id="PF02518">
    <property type="entry name" value="HATPase_c"/>
    <property type="match status" value="1"/>
</dbReference>
<feature type="domain" description="Histidine kinase" evidence="9">
    <location>
        <begin position="203"/>
        <end position="418"/>
    </location>
</feature>
<reference evidence="10 11" key="1">
    <citation type="submission" date="2018-09" db="EMBL/GenBank/DDBJ databases">
        <authorList>
            <person name="Zhu H."/>
        </authorList>
    </citation>
    <scope>NUCLEOTIDE SEQUENCE [LARGE SCALE GENOMIC DNA]</scope>
    <source>
        <strain evidence="10 11">K1W22B-8</strain>
    </source>
</reference>
<evidence type="ECO:0000313" key="11">
    <source>
        <dbReference type="Proteomes" id="UP000284605"/>
    </source>
</evidence>
<organism evidence="10 11">
    <name type="scientific">Oleomonas cavernae</name>
    <dbReference type="NCBI Taxonomy" id="2320859"/>
    <lineage>
        <taxon>Bacteria</taxon>
        <taxon>Pseudomonadati</taxon>
        <taxon>Pseudomonadota</taxon>
        <taxon>Alphaproteobacteria</taxon>
        <taxon>Acetobacterales</taxon>
        <taxon>Acetobacteraceae</taxon>
        <taxon>Oleomonas</taxon>
    </lineage>
</organism>
<dbReference type="EMBL" id="QYUK01000016">
    <property type="protein sequence ID" value="RJF80736.1"/>
    <property type="molecule type" value="Genomic_DNA"/>
</dbReference>
<dbReference type="GO" id="GO:0000155">
    <property type="term" value="F:phosphorelay sensor kinase activity"/>
    <property type="evidence" value="ECO:0007669"/>
    <property type="project" value="InterPro"/>
</dbReference>
<dbReference type="SMART" id="SM00388">
    <property type="entry name" value="HisKA"/>
    <property type="match status" value="1"/>
</dbReference>
<dbReference type="Gene3D" id="3.30.565.10">
    <property type="entry name" value="Histidine kinase-like ATPase, C-terminal domain"/>
    <property type="match status" value="1"/>
</dbReference>
<evidence type="ECO:0000256" key="5">
    <source>
        <dbReference type="ARBA" id="ARBA00022741"/>
    </source>
</evidence>
<dbReference type="InterPro" id="IPR036097">
    <property type="entry name" value="HisK_dim/P_sf"/>
</dbReference>
<keyword evidence="7" id="KW-0067">ATP-binding</keyword>
<evidence type="ECO:0000256" key="4">
    <source>
        <dbReference type="ARBA" id="ARBA00022679"/>
    </source>
</evidence>
<dbReference type="FunFam" id="3.30.565.10:FF:000042">
    <property type="entry name" value="Two-component sensor histidine kinase KdpD"/>
    <property type="match status" value="1"/>
</dbReference>
<comment type="catalytic activity">
    <reaction evidence="1">
        <text>ATP + protein L-histidine = ADP + protein N-phospho-L-histidine.</text>
        <dbReference type="EC" id="2.7.13.3"/>
    </reaction>
</comment>
<evidence type="ECO:0000256" key="2">
    <source>
        <dbReference type="ARBA" id="ARBA00012438"/>
    </source>
</evidence>
<dbReference type="PANTHER" id="PTHR43065">
    <property type="entry name" value="SENSOR HISTIDINE KINASE"/>
    <property type="match status" value="1"/>
</dbReference>
<dbReference type="OrthoDB" id="9795133at2"/>
<evidence type="ECO:0000256" key="3">
    <source>
        <dbReference type="ARBA" id="ARBA00022553"/>
    </source>
</evidence>
<dbReference type="SUPFAM" id="SSF55874">
    <property type="entry name" value="ATPase domain of HSP90 chaperone/DNA topoisomerase II/histidine kinase"/>
    <property type="match status" value="1"/>
</dbReference>
<dbReference type="RefSeq" id="WP_119782788.1">
    <property type="nucleotide sequence ID" value="NZ_QYUK01000016.1"/>
</dbReference>
<dbReference type="CDD" id="cd00082">
    <property type="entry name" value="HisKA"/>
    <property type="match status" value="1"/>
</dbReference>
<evidence type="ECO:0000256" key="1">
    <source>
        <dbReference type="ARBA" id="ARBA00000085"/>
    </source>
</evidence>
<protein>
    <recommendedName>
        <fullName evidence="2">histidine kinase</fullName>
        <ecNumber evidence="2">2.7.13.3</ecNumber>
    </recommendedName>
</protein>
<evidence type="ECO:0000256" key="8">
    <source>
        <dbReference type="ARBA" id="ARBA00023012"/>
    </source>
</evidence>
<evidence type="ECO:0000256" key="7">
    <source>
        <dbReference type="ARBA" id="ARBA00022840"/>
    </source>
</evidence>
<keyword evidence="5" id="KW-0547">Nucleotide-binding</keyword>
<dbReference type="PRINTS" id="PR00344">
    <property type="entry name" value="BCTRLSENSOR"/>
</dbReference>
<keyword evidence="3" id="KW-0597">Phosphoprotein</keyword>
<comment type="caution">
    <text evidence="10">The sequence shown here is derived from an EMBL/GenBank/DDBJ whole genome shotgun (WGS) entry which is preliminary data.</text>
</comment>
<dbReference type="SMART" id="SM00387">
    <property type="entry name" value="HATPase_c"/>
    <property type="match status" value="1"/>
</dbReference>
<keyword evidence="4" id="KW-0808">Transferase</keyword>
<keyword evidence="6" id="KW-0418">Kinase</keyword>
<evidence type="ECO:0000313" key="10">
    <source>
        <dbReference type="EMBL" id="RJF80736.1"/>
    </source>
</evidence>
<keyword evidence="8" id="KW-0902">Two-component regulatory system</keyword>
<dbReference type="InterPro" id="IPR003661">
    <property type="entry name" value="HisK_dim/P_dom"/>
</dbReference>
<evidence type="ECO:0000259" key="9">
    <source>
        <dbReference type="PROSITE" id="PS50109"/>
    </source>
</evidence>
<dbReference type="Gene3D" id="3.30.450.20">
    <property type="entry name" value="PAS domain"/>
    <property type="match status" value="1"/>
</dbReference>
<evidence type="ECO:0000256" key="6">
    <source>
        <dbReference type="ARBA" id="ARBA00022777"/>
    </source>
</evidence>
<dbReference type="PANTHER" id="PTHR43065:SF10">
    <property type="entry name" value="PEROXIDE STRESS-ACTIVATED HISTIDINE KINASE MAK3"/>
    <property type="match status" value="1"/>
</dbReference>
<gene>
    <name evidence="10" type="ORF">D3874_26980</name>
</gene>
<keyword evidence="11" id="KW-1185">Reference proteome</keyword>
<name>A0A418VUB6_9PROT</name>
<dbReference type="InterPro" id="IPR035965">
    <property type="entry name" value="PAS-like_dom_sf"/>
</dbReference>
<accession>A0A418VUB6</accession>
<dbReference type="InterPro" id="IPR003594">
    <property type="entry name" value="HATPase_dom"/>
</dbReference>
<sequence>MFGAETAPVTGDLAQAQEALRHAEYRYRNMFRAMAVSFWELDFAQVGAMLRDLRKRGITDLRAYVAAHPGFVRQAMEATRVIDVNEKTVQLFGGTCKADMLVSVAPFWPRASEPVYAGSLYAAVDGTPHFEAETKFATLDGREIDALFTCCYPRDDNGKGGAVVLVGVVDISDRIRAHDEVTRIQAELAHAARVSTLGELTASIAHEVNQPLAAIVTNGEAALRWLGRQAPDLGEAQAAIQRIIGEGKRASDIIARIRSMSTKSAPEQVTLDCAALIEESTLLVRREMLTHNVVLRLDLAPGLPPIRADRVQVQQVVINLLVNAVQAMAQVPRDRRDLAIRARSDGAAIQIDLEDSGPGIAPDHAGQLFNAFFTTKATGMGMGLSICKSIVEAHGGRIWASPGIERGATFHVLLPAYTQV</sequence>
<dbReference type="InterPro" id="IPR004358">
    <property type="entry name" value="Sig_transdc_His_kin-like_C"/>
</dbReference>
<dbReference type="EC" id="2.7.13.3" evidence="2"/>
<dbReference type="PROSITE" id="PS50109">
    <property type="entry name" value="HIS_KIN"/>
    <property type="match status" value="1"/>
</dbReference>